<dbReference type="EMBL" id="VVXK01000022">
    <property type="protein sequence ID" value="KAA2366993.1"/>
    <property type="molecule type" value="Genomic_DNA"/>
</dbReference>
<reference evidence="3 4" key="1">
    <citation type="journal article" date="2019" name="Nat. Med.">
        <title>A library of human gut bacterial isolates paired with longitudinal multiomics data enables mechanistic microbiome research.</title>
        <authorList>
            <person name="Poyet M."/>
            <person name="Groussin M."/>
            <person name="Gibbons S.M."/>
            <person name="Avila-Pacheco J."/>
            <person name="Jiang X."/>
            <person name="Kearney S.M."/>
            <person name="Perrotta A.R."/>
            <person name="Berdy B."/>
            <person name="Zhao S."/>
            <person name="Lieberman T.D."/>
            <person name="Swanson P.K."/>
            <person name="Smith M."/>
            <person name="Roesemann S."/>
            <person name="Alexander J.E."/>
            <person name="Rich S.A."/>
            <person name="Livny J."/>
            <person name="Vlamakis H."/>
            <person name="Clish C."/>
            <person name="Bullock K."/>
            <person name="Deik A."/>
            <person name="Scott J."/>
            <person name="Pierce K.A."/>
            <person name="Xavier R.J."/>
            <person name="Alm E.J."/>
        </authorList>
    </citation>
    <scope>NUCLEOTIDE SEQUENCE [LARGE SCALE GENOMIC DNA]</scope>
    <source>
        <strain evidence="3 4">BIOML-A2</strain>
    </source>
</reference>
<proteinExistence type="predicted"/>
<protein>
    <submittedName>
        <fullName evidence="3">DUF4955 domain-containing protein</fullName>
    </submittedName>
</protein>
<dbReference type="Gene3D" id="2.160.20.10">
    <property type="entry name" value="Single-stranded right-handed beta-helix, Pectin lyase-like"/>
    <property type="match status" value="1"/>
</dbReference>
<organism evidence="3 4">
    <name type="scientific">Alistipes shahii</name>
    <dbReference type="NCBI Taxonomy" id="328814"/>
    <lineage>
        <taxon>Bacteria</taxon>
        <taxon>Pseudomonadati</taxon>
        <taxon>Bacteroidota</taxon>
        <taxon>Bacteroidia</taxon>
        <taxon>Bacteroidales</taxon>
        <taxon>Rikenellaceae</taxon>
        <taxon>Alistipes</taxon>
    </lineage>
</organism>
<evidence type="ECO:0000259" key="1">
    <source>
        <dbReference type="Pfam" id="PF16315"/>
    </source>
</evidence>
<dbReference type="InterPro" id="IPR032532">
    <property type="entry name" value="DUF4955"/>
</dbReference>
<dbReference type="InterPro" id="IPR012334">
    <property type="entry name" value="Pectin_lyas_fold"/>
</dbReference>
<accession>A0A5B3G079</accession>
<evidence type="ECO:0000259" key="2">
    <source>
        <dbReference type="Pfam" id="PF16378"/>
    </source>
</evidence>
<dbReference type="PROSITE" id="PS51257">
    <property type="entry name" value="PROKAR_LIPOPROTEIN"/>
    <property type="match status" value="1"/>
</dbReference>
<dbReference type="SUPFAM" id="SSF51126">
    <property type="entry name" value="Pectin lyase-like"/>
    <property type="match status" value="1"/>
</dbReference>
<dbReference type="Pfam" id="PF16315">
    <property type="entry name" value="DUF4955"/>
    <property type="match status" value="1"/>
</dbReference>
<dbReference type="Pfam" id="PF16378">
    <property type="entry name" value="DUF4988"/>
    <property type="match status" value="1"/>
</dbReference>
<comment type="caution">
    <text evidence="3">The sequence shown here is derived from an EMBL/GenBank/DDBJ whole genome shotgun (WGS) entry which is preliminary data.</text>
</comment>
<dbReference type="AlphaFoldDB" id="A0A5B3G079"/>
<feature type="domain" description="DUF4988" evidence="2">
    <location>
        <begin position="25"/>
        <end position="211"/>
    </location>
</feature>
<dbReference type="InterPro" id="IPR032149">
    <property type="entry name" value="DUF4988"/>
</dbReference>
<gene>
    <name evidence="3" type="ORF">F2Y13_12635</name>
</gene>
<evidence type="ECO:0000313" key="3">
    <source>
        <dbReference type="EMBL" id="KAA2366993.1"/>
    </source>
</evidence>
<feature type="domain" description="DUF4955" evidence="1">
    <location>
        <begin position="705"/>
        <end position="857"/>
    </location>
</feature>
<dbReference type="InterPro" id="IPR011050">
    <property type="entry name" value="Pectin_lyase_fold/virulence"/>
</dbReference>
<sequence length="858" mass="93129">MNKLFLWIAAASAFVLQSCENTDGIRDEIGSLRDRVIALEAKIGSVNTSIVALHKLMDESTIIVGIEPNAKGYEIELSDGTRLPVILGEKIEALVPVMGIDAEGYWTVSLDGGATSERLKVGGEYVSAWPVSGGDHRPGAEGVTPQLKVSADGEWLVSLDGGATYAPLLQNGQPVNALGDKVVVSYSSAFKSVTYDATTGLLAVELLDGEKLTLPVFDDFGLTVTASDNETFRLGETRAFEVVQNNVAEAVIDAPAGWTAVLGETTLTVKAPATFDAASQQAAVSVTVYSDRKYRKLVTLNVTLLDEQVDANAALAWRNFKAGTADNVLLDYSYAGYKHGEEAPADVWGLGYKVYNVVDYGADPTGVRSSRGALAALLKELKLSGRSDAGANLANANARAVIYFPEGRFVLHNDDDNVVDPTSANQKYTDSKGNNRSEEIFIRGGYFVLKGAGRGKTTLVMDTPNLPNNSEQMWSSPMMINIKHNSGLSDLTTVTGDAARGTFSVEVASAAGIGKGDWVCLSLSNNDPTLVAQELAPHRVEGNMTDIQTITVEDYHQVASVSGNRVTFAEPIMYAVEAKWGWKIRKYPHYEHVGVEDLTFEGRSKENFGHHASWEDDGAYKPLNMMRLTDSWIRRVDFRGVSEALSIVSSANCSAYDIEISGNRGHSGVRSQSSSRIFIGKVCDRSRGQAVSPPYTSTGYFENAGQYHASGVSNTSLGAVLWNNTWGDDAFFESHSRQPRATLVDRCTGGFVQWRFGGDETNVPNHLGDLTIWNLNATRAAHDFGAEPFKWWLSSDKWWKTMPPIIVGFHGAAVTFDESAEQVKYLESNGAAVEPLSLYEAQLRQRLGYVPAWLNSLK</sequence>
<dbReference type="RefSeq" id="WP_149887712.1">
    <property type="nucleotide sequence ID" value="NZ_CATVWL010000015.1"/>
</dbReference>
<evidence type="ECO:0000313" key="4">
    <source>
        <dbReference type="Proteomes" id="UP000323567"/>
    </source>
</evidence>
<dbReference type="Proteomes" id="UP000323567">
    <property type="component" value="Unassembled WGS sequence"/>
</dbReference>
<name>A0A5B3G079_9BACT</name>